<evidence type="ECO:0000313" key="2">
    <source>
        <dbReference type="Proteomes" id="UP000790709"/>
    </source>
</evidence>
<comment type="caution">
    <text evidence="1">The sequence shown here is derived from an EMBL/GenBank/DDBJ whole genome shotgun (WGS) entry which is preliminary data.</text>
</comment>
<proteinExistence type="predicted"/>
<name>A0ACB8BTF1_9AGAM</name>
<sequence length="225" mass="25326">MISQGPIPPNRAQLPSTSADFDGRFYFTNVIFLVDGTLFRVPRHPFAEDSEVFGQMFQLPAPEDTEPDGSSYEHPIHLDGIKKDDFRQLLKVLFPALGKPESQPQTLAEWTPVLKLSSMWEFELVKKVAVEKMQSFEIDPVEKACLAKECDVPQWLVPALNEIAKRREPIGVEDVEKLGLDLALKMAAVRESLAVVGRYLRVGERSAECLDFTQKIKTVLAIEVD</sequence>
<organism evidence="1 2">
    <name type="scientific">Leucogyrophana mollusca</name>
    <dbReference type="NCBI Taxonomy" id="85980"/>
    <lineage>
        <taxon>Eukaryota</taxon>
        <taxon>Fungi</taxon>
        <taxon>Dikarya</taxon>
        <taxon>Basidiomycota</taxon>
        <taxon>Agaricomycotina</taxon>
        <taxon>Agaricomycetes</taxon>
        <taxon>Agaricomycetidae</taxon>
        <taxon>Boletales</taxon>
        <taxon>Boletales incertae sedis</taxon>
        <taxon>Leucogyrophana</taxon>
    </lineage>
</organism>
<protein>
    <submittedName>
        <fullName evidence="1">Uncharacterized protein</fullName>
    </submittedName>
</protein>
<gene>
    <name evidence="1" type="ORF">BV22DRAFT_1126329</name>
</gene>
<dbReference type="Proteomes" id="UP000790709">
    <property type="component" value="Unassembled WGS sequence"/>
</dbReference>
<accession>A0ACB8BTF1</accession>
<dbReference type="EMBL" id="MU266350">
    <property type="protein sequence ID" value="KAH7928669.1"/>
    <property type="molecule type" value="Genomic_DNA"/>
</dbReference>
<keyword evidence="2" id="KW-1185">Reference proteome</keyword>
<reference evidence="1" key="1">
    <citation type="journal article" date="2021" name="New Phytol.">
        <title>Evolutionary innovations through gain and loss of genes in the ectomycorrhizal Boletales.</title>
        <authorList>
            <person name="Wu G."/>
            <person name="Miyauchi S."/>
            <person name="Morin E."/>
            <person name="Kuo A."/>
            <person name="Drula E."/>
            <person name="Varga T."/>
            <person name="Kohler A."/>
            <person name="Feng B."/>
            <person name="Cao Y."/>
            <person name="Lipzen A."/>
            <person name="Daum C."/>
            <person name="Hundley H."/>
            <person name="Pangilinan J."/>
            <person name="Johnson J."/>
            <person name="Barry K."/>
            <person name="LaButti K."/>
            <person name="Ng V."/>
            <person name="Ahrendt S."/>
            <person name="Min B."/>
            <person name="Choi I.G."/>
            <person name="Park H."/>
            <person name="Plett J.M."/>
            <person name="Magnuson J."/>
            <person name="Spatafora J.W."/>
            <person name="Nagy L.G."/>
            <person name="Henrissat B."/>
            <person name="Grigoriev I.V."/>
            <person name="Yang Z.L."/>
            <person name="Xu J."/>
            <person name="Martin F.M."/>
        </authorList>
    </citation>
    <scope>NUCLEOTIDE SEQUENCE</scope>
    <source>
        <strain evidence="1">KUC20120723A-06</strain>
    </source>
</reference>
<evidence type="ECO:0000313" key="1">
    <source>
        <dbReference type="EMBL" id="KAH7928669.1"/>
    </source>
</evidence>